<dbReference type="InterPro" id="IPR056174">
    <property type="entry name" value="SpoVR_N"/>
</dbReference>
<evidence type="ECO:0000313" key="2">
    <source>
        <dbReference type="EMBL" id="KKT59795.1"/>
    </source>
</evidence>
<dbReference type="PANTHER" id="PTHR30029:SF2">
    <property type="entry name" value="STAGE V SPORULATION PROTEIN R"/>
    <property type="match status" value="1"/>
</dbReference>
<evidence type="ECO:0000313" key="3">
    <source>
        <dbReference type="Proteomes" id="UP000034087"/>
    </source>
</evidence>
<dbReference type="Proteomes" id="UP000034087">
    <property type="component" value="Unassembled WGS sequence"/>
</dbReference>
<proteinExistence type="predicted"/>
<evidence type="ECO:0000259" key="1">
    <source>
        <dbReference type="Pfam" id="PF04293"/>
    </source>
</evidence>
<dbReference type="EMBL" id="LCIR01000007">
    <property type="protein sequence ID" value="KKT59795.1"/>
    <property type="molecule type" value="Genomic_DNA"/>
</dbReference>
<feature type="domain" description="SpoVR protein-like N-terminal" evidence="1">
    <location>
        <begin position="8"/>
        <end position="466"/>
    </location>
</feature>
<dbReference type="InterPro" id="IPR007390">
    <property type="entry name" value="Spore_V_R"/>
</dbReference>
<reference evidence="2 3" key="1">
    <citation type="journal article" date="2015" name="Nature">
        <title>rRNA introns, odd ribosomes, and small enigmatic genomes across a large radiation of phyla.</title>
        <authorList>
            <person name="Brown C.T."/>
            <person name="Hug L.A."/>
            <person name="Thomas B.C."/>
            <person name="Sharon I."/>
            <person name="Castelle C.J."/>
            <person name="Singh A."/>
            <person name="Wilkins M.J."/>
            <person name="Williams K.H."/>
            <person name="Banfield J.F."/>
        </authorList>
    </citation>
    <scope>NUCLEOTIDE SEQUENCE [LARGE SCALE GENOMIC DNA]</scope>
</reference>
<accession>A0A0G1IKV8</accession>
<sequence length="570" mass="68168">MELIDQKTKKIMEECKAKAKEAGLNIKGETLEYILTNQNMLELSPKVMIPTLYDYWVHDVEVIRDKWVYGAYPHNPYETCINTRPGISFYNDNNTDWMNCMIFYHVLGHLDFFQNNIFFRNTWNDDFCGEALADKRLINRIRDELGAERRWVDYVIEFARGADNLVGFYAELEEADKTASGQVFGSFSEKTNFYFGEFLKQRYNNKSVELKFYYDEIDRYNRYLKQYGEKSGEMCFFEDTDFKSTFPEFPNVFKKRQEKRDERKKSKDILQYLMDHSEFINKVENQWMKDIIGVVRRTSLYFQPQFRDKISNEGWASVWHERLFMADERMRGHEVDFASMNAGVLVDYKLGLNPYVLGKRLFEFIEELAKKGKLSYDYQLIKDVDTRKRFDQRCGDAYGKTAMLKARENFDDFMLINFLSDNDFQDFVIKHNLFIAGRRFNEDKMVIEVYIKSRDGKKYRKMLNDSLYHPPYIVINHDKAKEGDLYLNHVYEGRSLYTRYIPPVLIGIAYLAGKTLKLETTEFAKDQREEWELLMNPEYEPKYQKHRVLYACQGKNVRREVLSYDYKEEQ</sequence>
<dbReference type="Pfam" id="PF04293">
    <property type="entry name" value="SpoVR"/>
    <property type="match status" value="1"/>
</dbReference>
<organism evidence="2 3">
    <name type="scientific">Candidatus Giovannonibacteria bacterium GW2011_GWA1_44_25</name>
    <dbReference type="NCBI Taxonomy" id="1618645"/>
    <lineage>
        <taxon>Bacteria</taxon>
        <taxon>Candidatus Giovannoniibacteriota</taxon>
    </lineage>
</organism>
<name>A0A0G1IKV8_9BACT</name>
<comment type="caution">
    <text evidence="2">The sequence shown here is derived from an EMBL/GenBank/DDBJ whole genome shotgun (WGS) entry which is preliminary data.</text>
</comment>
<dbReference type="PANTHER" id="PTHR30029">
    <property type="entry name" value="STAGE V SPORULATION PROTEIN R"/>
    <property type="match status" value="1"/>
</dbReference>
<dbReference type="AlphaFoldDB" id="A0A0G1IKV8"/>
<protein>
    <recommendedName>
        <fullName evidence="1">SpoVR protein-like N-terminal domain-containing protein</fullName>
    </recommendedName>
</protein>
<gene>
    <name evidence="2" type="ORF">UW53_C0007G0013</name>
</gene>
<dbReference type="PATRIC" id="fig|1618645.3.peg.552"/>